<dbReference type="InterPro" id="IPR036908">
    <property type="entry name" value="RlpA-like_sf"/>
</dbReference>
<dbReference type="PRINTS" id="PR00829">
    <property type="entry name" value="LOLP1ALLERGN"/>
</dbReference>
<protein>
    <submittedName>
        <fullName evidence="8">Expansin-B18-like isoform X1</fullName>
    </submittedName>
</protein>
<evidence type="ECO:0000256" key="4">
    <source>
        <dbReference type="SAM" id="Phobius"/>
    </source>
</evidence>
<feature type="domain" description="Expansin-like EG45" evidence="5">
    <location>
        <begin position="74"/>
        <end position="186"/>
    </location>
</feature>
<dbReference type="InterPro" id="IPR009009">
    <property type="entry name" value="RlpA-like_DPBB"/>
</dbReference>
<evidence type="ECO:0000259" key="5">
    <source>
        <dbReference type="PROSITE" id="PS50842"/>
    </source>
</evidence>
<keyword evidence="4" id="KW-0812">Transmembrane</keyword>
<dbReference type="SMART" id="SM00837">
    <property type="entry name" value="DPBB_1"/>
    <property type="match status" value="1"/>
</dbReference>
<reference evidence="7" key="1">
    <citation type="journal article" date="2020" name="Plant Biotechnol. J.">
        <title>The pomegranate (Punica granatum L.) draft genome dissects genetic divergence between soft- and hard-seeded cultivars.</title>
        <authorList>
            <person name="Luo X."/>
            <person name="Li H."/>
            <person name="Wu Z."/>
            <person name="Yao W."/>
            <person name="Zhao P."/>
            <person name="Cao D."/>
            <person name="Yu H."/>
            <person name="Li K."/>
            <person name="Poudel K."/>
            <person name="Zhao D."/>
            <person name="Zhang F."/>
            <person name="Xia X."/>
            <person name="Chen L."/>
            <person name="Wang Q."/>
            <person name="Jing D."/>
            <person name="Cao S."/>
        </authorList>
    </citation>
    <scope>NUCLEOTIDE SEQUENCE [LARGE SCALE GENOMIC DNA]</scope>
    <source>
        <strain evidence="7">cv. Tunisia</strain>
    </source>
</reference>
<keyword evidence="2" id="KW-0964">Secreted</keyword>
<dbReference type="CDD" id="cd22275">
    <property type="entry name" value="DPBB_EXPB_N"/>
    <property type="match status" value="1"/>
</dbReference>
<feature type="domain" description="Expansin-like CBD" evidence="6">
    <location>
        <begin position="199"/>
        <end position="287"/>
    </location>
</feature>
<dbReference type="InterPro" id="IPR007112">
    <property type="entry name" value="Expansin/allergen_DPBB_dom"/>
</dbReference>
<dbReference type="Proteomes" id="UP000515151">
    <property type="component" value="Chromosome 2"/>
</dbReference>
<dbReference type="GO" id="GO:0005576">
    <property type="term" value="C:extracellular region"/>
    <property type="evidence" value="ECO:0007669"/>
    <property type="project" value="UniProtKB-SubCell"/>
</dbReference>
<dbReference type="PRINTS" id="PR01225">
    <property type="entry name" value="EXPANSNFAMLY"/>
</dbReference>
<comment type="subcellular location">
    <subcellularLocation>
        <location evidence="1">Secreted</location>
    </subcellularLocation>
</comment>
<dbReference type="InterPro" id="IPR007118">
    <property type="entry name" value="Expan_Lol_pI"/>
</dbReference>
<dbReference type="SUPFAM" id="SSF50685">
    <property type="entry name" value="Barwin-like endoglucanases"/>
    <property type="match status" value="1"/>
</dbReference>
<keyword evidence="4" id="KW-0472">Membrane</keyword>
<dbReference type="InterPro" id="IPR005795">
    <property type="entry name" value="LolPI"/>
</dbReference>
<dbReference type="Gene3D" id="2.60.40.760">
    <property type="entry name" value="Expansin, cellulose-binding-like domain"/>
    <property type="match status" value="1"/>
</dbReference>
<dbReference type="RefSeq" id="XP_031379119.1">
    <property type="nucleotide sequence ID" value="XM_031523259.1"/>
</dbReference>
<dbReference type="Pfam" id="PF03330">
    <property type="entry name" value="DPBB_1"/>
    <property type="match status" value="1"/>
</dbReference>
<dbReference type="PANTHER" id="PTHR31692:SF49">
    <property type="entry name" value="EXPANSIN-B15-LIKE"/>
    <property type="match status" value="1"/>
</dbReference>
<dbReference type="GeneID" id="116194453"/>
<dbReference type="InterPro" id="IPR007117">
    <property type="entry name" value="Expansin_CBD"/>
</dbReference>
<gene>
    <name evidence="8" type="primary">LOC116194453</name>
</gene>
<dbReference type="GO" id="GO:0009653">
    <property type="term" value="P:anatomical structure morphogenesis"/>
    <property type="evidence" value="ECO:0007669"/>
    <property type="project" value="UniProtKB-ARBA"/>
</dbReference>
<evidence type="ECO:0000256" key="2">
    <source>
        <dbReference type="ARBA" id="ARBA00022525"/>
    </source>
</evidence>
<dbReference type="InterPro" id="IPR036749">
    <property type="entry name" value="Expansin_CBD_sf"/>
</dbReference>
<dbReference type="PROSITE" id="PS50842">
    <property type="entry name" value="EXPANSIN_EG45"/>
    <property type="match status" value="1"/>
</dbReference>
<dbReference type="Gene3D" id="2.40.40.10">
    <property type="entry name" value="RlpA-like domain"/>
    <property type="match status" value="1"/>
</dbReference>
<accession>A0A6P8C9K3</accession>
<evidence type="ECO:0000256" key="1">
    <source>
        <dbReference type="ARBA" id="ARBA00004613"/>
    </source>
</evidence>
<evidence type="ECO:0000256" key="3">
    <source>
        <dbReference type="RuleBase" id="RU003460"/>
    </source>
</evidence>
<evidence type="ECO:0000313" key="7">
    <source>
        <dbReference type="Proteomes" id="UP000515151"/>
    </source>
</evidence>
<name>A0A6P8C9K3_PUNGR</name>
<organism evidence="7 8">
    <name type="scientific">Punica granatum</name>
    <name type="common">Pomegranate</name>
    <dbReference type="NCBI Taxonomy" id="22663"/>
    <lineage>
        <taxon>Eukaryota</taxon>
        <taxon>Viridiplantae</taxon>
        <taxon>Streptophyta</taxon>
        <taxon>Embryophyta</taxon>
        <taxon>Tracheophyta</taxon>
        <taxon>Spermatophyta</taxon>
        <taxon>Magnoliopsida</taxon>
        <taxon>eudicotyledons</taxon>
        <taxon>Gunneridae</taxon>
        <taxon>Pentapetalae</taxon>
        <taxon>rosids</taxon>
        <taxon>malvids</taxon>
        <taxon>Myrtales</taxon>
        <taxon>Lythraceae</taxon>
        <taxon>Punica</taxon>
    </lineage>
</organism>
<evidence type="ECO:0000259" key="6">
    <source>
        <dbReference type="PROSITE" id="PS50843"/>
    </source>
</evidence>
<dbReference type="PANTHER" id="PTHR31692">
    <property type="entry name" value="EXPANSIN-B3"/>
    <property type="match status" value="1"/>
</dbReference>
<dbReference type="Pfam" id="PF01357">
    <property type="entry name" value="Expansin_C"/>
    <property type="match status" value="1"/>
</dbReference>
<sequence length="292" mass="31458">MALFQFSGNYNFNSLSSIISYSYCLTMALLLLCFEMEPCMGFKSKHLKLTTYGTHWSSAGATWYGSPNGAGSDGGSCGYGNAVSRPPFSSMVTGIGPSLYKSGKECGACYQIKCSKSAHPSCSGKPVRVVITDFCPGGPCVTDSAHFDLSGTAFGAMAVAGEEEKLRDAGVLKIQFARVACDYSGKTIMFHVDQGSNSNYFAVVIEYEEGDGDLLGVALKEANTNSSAGLEEWRAMQQSWGAVWKLDAGSQLQPPFSIRLTSQYSQQTLVARNVIPKNWKPGATYRSLVNYL</sequence>
<keyword evidence="7" id="KW-1185">Reference proteome</keyword>
<evidence type="ECO:0000313" key="8">
    <source>
        <dbReference type="RefSeq" id="XP_031379119.1"/>
    </source>
</evidence>
<dbReference type="PROSITE" id="PS50843">
    <property type="entry name" value="EXPANSIN_CBD"/>
    <property type="match status" value="1"/>
</dbReference>
<comment type="similarity">
    <text evidence="3">Belongs to the expansin family.</text>
</comment>
<dbReference type="OrthoDB" id="406505at2759"/>
<keyword evidence="4" id="KW-1133">Transmembrane helix</keyword>
<proteinExistence type="inferred from homology"/>
<dbReference type="AlphaFoldDB" id="A0A6P8C9K3"/>
<feature type="transmembrane region" description="Helical" evidence="4">
    <location>
        <begin position="12"/>
        <end position="34"/>
    </location>
</feature>
<dbReference type="SUPFAM" id="SSF49590">
    <property type="entry name" value="PHL pollen allergen"/>
    <property type="match status" value="1"/>
</dbReference>
<reference evidence="8" key="2">
    <citation type="submission" date="2025-08" db="UniProtKB">
        <authorList>
            <consortium name="RefSeq"/>
        </authorList>
    </citation>
    <scope>IDENTIFICATION</scope>
    <source>
        <tissue evidence="8">Leaf</tissue>
    </source>
</reference>